<dbReference type="InterPro" id="IPR036097">
    <property type="entry name" value="HisK_dim/P_sf"/>
</dbReference>
<keyword evidence="14" id="KW-1185">Reference proteome</keyword>
<dbReference type="SUPFAM" id="SSF47384">
    <property type="entry name" value="Homodimeric domain of signal transducing histidine kinase"/>
    <property type="match status" value="1"/>
</dbReference>
<dbReference type="GO" id="GO:0000155">
    <property type="term" value="F:phosphorelay sensor kinase activity"/>
    <property type="evidence" value="ECO:0007669"/>
    <property type="project" value="InterPro"/>
</dbReference>
<evidence type="ECO:0000256" key="9">
    <source>
        <dbReference type="ARBA" id="ARBA00023012"/>
    </source>
</evidence>
<evidence type="ECO:0000259" key="12">
    <source>
        <dbReference type="PROSITE" id="PS50885"/>
    </source>
</evidence>
<dbReference type="Pfam" id="PF02518">
    <property type="entry name" value="HATPase_c"/>
    <property type="match status" value="1"/>
</dbReference>
<reference evidence="13 14" key="1">
    <citation type="submission" date="2017-02" db="EMBL/GenBank/DDBJ databases">
        <authorList>
            <person name="Peterson S.W."/>
        </authorList>
    </citation>
    <scope>NUCLEOTIDE SEQUENCE [LARGE SCALE GENOMIC DNA]</scope>
    <source>
        <strain evidence="13 14">B Ar 00.02</strain>
    </source>
</reference>
<name>A0A1R4G667_9MICC</name>
<dbReference type="InterPro" id="IPR036890">
    <property type="entry name" value="HATPase_C_sf"/>
</dbReference>
<evidence type="ECO:0000313" key="13">
    <source>
        <dbReference type="EMBL" id="SJM63557.1"/>
    </source>
</evidence>
<dbReference type="PROSITE" id="PS50885">
    <property type="entry name" value="HAMP"/>
    <property type="match status" value="1"/>
</dbReference>
<dbReference type="SUPFAM" id="SSF55874">
    <property type="entry name" value="ATPase domain of HSP90 chaperone/DNA topoisomerase II/histidine kinase"/>
    <property type="match status" value="1"/>
</dbReference>
<evidence type="ECO:0000256" key="7">
    <source>
        <dbReference type="ARBA" id="ARBA00022777"/>
    </source>
</evidence>
<dbReference type="CDD" id="cd00075">
    <property type="entry name" value="HATPase"/>
    <property type="match status" value="1"/>
</dbReference>
<evidence type="ECO:0000256" key="3">
    <source>
        <dbReference type="ARBA" id="ARBA00012438"/>
    </source>
</evidence>
<evidence type="ECO:0000256" key="5">
    <source>
        <dbReference type="ARBA" id="ARBA00022679"/>
    </source>
</evidence>
<dbReference type="PANTHER" id="PTHR43711:SF28">
    <property type="entry name" value="SENSOR HISTIDINE KINASE YXDK"/>
    <property type="match status" value="1"/>
</dbReference>
<dbReference type="InterPro" id="IPR003661">
    <property type="entry name" value="HisK_dim/P_dom"/>
</dbReference>
<dbReference type="SUPFAM" id="SSF158472">
    <property type="entry name" value="HAMP domain-like"/>
    <property type="match status" value="1"/>
</dbReference>
<dbReference type="AlphaFoldDB" id="A0A1R4G667"/>
<dbReference type="InterPro" id="IPR004358">
    <property type="entry name" value="Sig_transdc_His_kin-like_C"/>
</dbReference>
<protein>
    <recommendedName>
        <fullName evidence="3">histidine kinase</fullName>
        <ecNumber evidence="3">2.7.13.3</ecNumber>
    </recommendedName>
</protein>
<dbReference type="InterPro" id="IPR050736">
    <property type="entry name" value="Sensor_HK_Regulatory"/>
</dbReference>
<keyword evidence="5" id="KW-0808">Transferase</keyword>
<dbReference type="Gene3D" id="1.10.287.130">
    <property type="match status" value="1"/>
</dbReference>
<accession>A0A1R4G667</accession>
<evidence type="ECO:0000256" key="2">
    <source>
        <dbReference type="ARBA" id="ARBA00004236"/>
    </source>
</evidence>
<dbReference type="EC" id="2.7.13.3" evidence="3"/>
<dbReference type="InterPro" id="IPR005467">
    <property type="entry name" value="His_kinase_dom"/>
</dbReference>
<dbReference type="Pfam" id="PF00672">
    <property type="entry name" value="HAMP"/>
    <property type="match status" value="1"/>
</dbReference>
<evidence type="ECO:0000256" key="8">
    <source>
        <dbReference type="ARBA" id="ARBA00022989"/>
    </source>
</evidence>
<keyword evidence="7 13" id="KW-0418">Kinase</keyword>
<dbReference type="SMART" id="SM00304">
    <property type="entry name" value="HAMP"/>
    <property type="match status" value="1"/>
</dbReference>
<dbReference type="GO" id="GO:0005886">
    <property type="term" value="C:plasma membrane"/>
    <property type="evidence" value="ECO:0007669"/>
    <property type="project" value="UniProtKB-SubCell"/>
</dbReference>
<comment type="subcellular location">
    <subcellularLocation>
        <location evidence="2">Cell membrane</location>
    </subcellularLocation>
</comment>
<dbReference type="SMART" id="SM00388">
    <property type="entry name" value="HisKA"/>
    <property type="match status" value="1"/>
</dbReference>
<evidence type="ECO:0000259" key="11">
    <source>
        <dbReference type="PROSITE" id="PS50109"/>
    </source>
</evidence>
<dbReference type="Gene3D" id="3.30.565.10">
    <property type="entry name" value="Histidine kinase-like ATPase, C-terminal domain"/>
    <property type="match status" value="1"/>
</dbReference>
<feature type="domain" description="Histidine kinase" evidence="11">
    <location>
        <begin position="246"/>
        <end position="464"/>
    </location>
</feature>
<evidence type="ECO:0000313" key="14">
    <source>
        <dbReference type="Proteomes" id="UP000195913"/>
    </source>
</evidence>
<dbReference type="Proteomes" id="UP000195913">
    <property type="component" value="Unassembled WGS sequence"/>
</dbReference>
<dbReference type="InterPro" id="IPR003594">
    <property type="entry name" value="HATPase_dom"/>
</dbReference>
<keyword evidence="6 10" id="KW-0812">Transmembrane</keyword>
<keyword evidence="4" id="KW-0597">Phosphoprotein</keyword>
<dbReference type="SMART" id="SM00387">
    <property type="entry name" value="HATPase_c"/>
    <property type="match status" value="1"/>
</dbReference>
<dbReference type="Gene3D" id="6.10.340.10">
    <property type="match status" value="1"/>
</dbReference>
<keyword evidence="8 10" id="KW-1133">Transmembrane helix</keyword>
<sequence>MIAIVTITLVVAGATIYLLQRSALNERIDDSLRRTVGEFQVLAAQGLDTETGKAFTEANDLLYIAMQRTLPARTEGMVSFSEGNLQWTAPETVDLRLENDEEFVDWASTTGQPHRIALSSVTTATTTYRAVIVPVQLAADQKPARLVLAYDYGAEIKSLDRSFEFFIAVGAGVTVLAGIASWLMVGRMLLPVRLLRETAVQISENDLSQRIDTVGNDEFADLTITINAMLDRLETALTSQRQLLNDVGHELRTPVTIIRGHLELMDDHDPQDVTQSRDIAVDELDRMSLLIDDLVTLAKSDGPGFVAPRPVELGPWLDELLEKARGLGDRDWQVDQRADASVAVDPRRLTQAMLQLAANAVKFSGTGSAIALGSTIIRADGPGTGTGTDLLRLWVRDQGTGIEITDQQRIFERFGRGRNSTRSFGSGLGLNIVSAIVAAHEGTVEVDSAPGRGSTFTLTLPVHEENTAHEPDPDHRG</sequence>
<dbReference type="PROSITE" id="PS50109">
    <property type="entry name" value="HIS_KIN"/>
    <property type="match status" value="1"/>
</dbReference>
<dbReference type="PANTHER" id="PTHR43711">
    <property type="entry name" value="TWO-COMPONENT HISTIDINE KINASE"/>
    <property type="match status" value="1"/>
</dbReference>
<evidence type="ECO:0000256" key="4">
    <source>
        <dbReference type="ARBA" id="ARBA00022553"/>
    </source>
</evidence>
<keyword evidence="10" id="KW-0472">Membrane</keyword>
<feature type="domain" description="HAMP" evidence="12">
    <location>
        <begin position="186"/>
        <end position="238"/>
    </location>
</feature>
<proteinExistence type="predicted"/>
<comment type="catalytic activity">
    <reaction evidence="1">
        <text>ATP + protein L-histidine = ADP + protein N-phospho-L-histidine.</text>
        <dbReference type="EC" id="2.7.13.3"/>
    </reaction>
</comment>
<feature type="transmembrane region" description="Helical" evidence="10">
    <location>
        <begin position="165"/>
        <end position="185"/>
    </location>
</feature>
<dbReference type="CDD" id="cd06225">
    <property type="entry name" value="HAMP"/>
    <property type="match status" value="1"/>
</dbReference>
<gene>
    <name evidence="13" type="ORF">FM101_07980</name>
</gene>
<dbReference type="EMBL" id="FUHW01000027">
    <property type="protein sequence ID" value="SJM63557.1"/>
    <property type="molecule type" value="Genomic_DNA"/>
</dbReference>
<keyword evidence="9" id="KW-0902">Two-component regulatory system</keyword>
<evidence type="ECO:0000256" key="6">
    <source>
        <dbReference type="ARBA" id="ARBA00022692"/>
    </source>
</evidence>
<dbReference type="CDD" id="cd00082">
    <property type="entry name" value="HisKA"/>
    <property type="match status" value="1"/>
</dbReference>
<dbReference type="PRINTS" id="PR00344">
    <property type="entry name" value="BCTRLSENSOR"/>
</dbReference>
<organism evidence="13 14">
    <name type="scientific">Arthrobacter rhombi</name>
    <dbReference type="NCBI Taxonomy" id="71253"/>
    <lineage>
        <taxon>Bacteria</taxon>
        <taxon>Bacillati</taxon>
        <taxon>Actinomycetota</taxon>
        <taxon>Actinomycetes</taxon>
        <taxon>Micrococcales</taxon>
        <taxon>Micrococcaceae</taxon>
        <taxon>Arthrobacter</taxon>
    </lineage>
</organism>
<dbReference type="InterPro" id="IPR003660">
    <property type="entry name" value="HAMP_dom"/>
</dbReference>
<dbReference type="Pfam" id="PF00512">
    <property type="entry name" value="HisKA"/>
    <property type="match status" value="1"/>
</dbReference>
<evidence type="ECO:0000256" key="10">
    <source>
        <dbReference type="SAM" id="Phobius"/>
    </source>
</evidence>
<evidence type="ECO:0000256" key="1">
    <source>
        <dbReference type="ARBA" id="ARBA00000085"/>
    </source>
</evidence>